<accession>A0A834Y1C8</accession>
<dbReference type="Proteomes" id="UP000639338">
    <property type="component" value="Unassembled WGS sequence"/>
</dbReference>
<dbReference type="AlphaFoldDB" id="A0A834Y1C8"/>
<protein>
    <submittedName>
        <fullName evidence="1">Uncharacterized protein</fullName>
    </submittedName>
</protein>
<evidence type="ECO:0000313" key="1">
    <source>
        <dbReference type="EMBL" id="KAF7995817.1"/>
    </source>
</evidence>
<evidence type="ECO:0000313" key="2">
    <source>
        <dbReference type="Proteomes" id="UP000639338"/>
    </source>
</evidence>
<dbReference type="EMBL" id="JACMRX010000002">
    <property type="protein sequence ID" value="KAF7995817.1"/>
    <property type="molecule type" value="Genomic_DNA"/>
</dbReference>
<reference evidence="1 2" key="1">
    <citation type="submission" date="2020-08" db="EMBL/GenBank/DDBJ databases">
        <title>Aphidius gifuensis genome sequencing and assembly.</title>
        <authorList>
            <person name="Du Z."/>
        </authorList>
    </citation>
    <scope>NUCLEOTIDE SEQUENCE [LARGE SCALE GENOMIC DNA]</scope>
    <source>
        <strain evidence="1">YNYX2018</strain>
        <tissue evidence="1">Adults</tissue>
    </source>
</reference>
<comment type="caution">
    <text evidence="1">The sequence shown here is derived from an EMBL/GenBank/DDBJ whole genome shotgun (WGS) entry which is preliminary data.</text>
</comment>
<gene>
    <name evidence="1" type="ORF">HCN44_006924</name>
</gene>
<name>A0A834Y1C8_APHGI</name>
<keyword evidence="2" id="KW-1185">Reference proteome</keyword>
<proteinExistence type="predicted"/>
<organism evidence="1 2">
    <name type="scientific">Aphidius gifuensis</name>
    <name type="common">Parasitoid wasp</name>
    <dbReference type="NCBI Taxonomy" id="684658"/>
    <lineage>
        <taxon>Eukaryota</taxon>
        <taxon>Metazoa</taxon>
        <taxon>Ecdysozoa</taxon>
        <taxon>Arthropoda</taxon>
        <taxon>Hexapoda</taxon>
        <taxon>Insecta</taxon>
        <taxon>Pterygota</taxon>
        <taxon>Neoptera</taxon>
        <taxon>Endopterygota</taxon>
        <taxon>Hymenoptera</taxon>
        <taxon>Apocrita</taxon>
        <taxon>Ichneumonoidea</taxon>
        <taxon>Braconidae</taxon>
        <taxon>Aphidiinae</taxon>
        <taxon>Aphidius</taxon>
    </lineage>
</organism>
<sequence length="202" mass="22945">MDRIIFNVMNRKDCINSWVYEKTVITSVNKILSVFTGKERKSSDVGNFIVSLSNREQSLVTPAPCTKHNGAKIEQKYSNRIAVEEEKTSYEFGKLNISLDGGELKFKVKDSDETFILKHAVHVEAHNNPSKTLKDGGTKPVSMHLSSICHNAKIISKTESDESDLRTTAYPNEYKWIKLQFPMTVSFEGARQEVKIDNRDDK</sequence>